<dbReference type="EMBL" id="JAGINP010000004">
    <property type="protein sequence ID" value="MBP2291856.1"/>
    <property type="molecule type" value="Genomic_DNA"/>
</dbReference>
<feature type="region of interest" description="Disordered" evidence="2">
    <location>
        <begin position="1"/>
        <end position="27"/>
    </location>
</feature>
<reference evidence="3 4" key="1">
    <citation type="submission" date="2021-03" db="EMBL/GenBank/DDBJ databases">
        <title>Genomic Encyclopedia of Type Strains, Phase III (KMG-III): the genomes of soil and plant-associated and newly described type strains.</title>
        <authorList>
            <person name="Whitman W."/>
        </authorList>
    </citation>
    <scope>NUCLEOTIDE SEQUENCE [LARGE SCALE GENOMIC DNA]</scope>
    <source>
        <strain evidence="3 4">IMMIB AFH-6</strain>
    </source>
</reference>
<evidence type="ECO:0000256" key="1">
    <source>
        <dbReference type="SAM" id="Coils"/>
    </source>
</evidence>
<dbReference type="Gene3D" id="1.20.5.110">
    <property type="match status" value="1"/>
</dbReference>
<organism evidence="3 4">
    <name type="scientific">Azospirillum rugosum</name>
    <dbReference type="NCBI Taxonomy" id="416170"/>
    <lineage>
        <taxon>Bacteria</taxon>
        <taxon>Pseudomonadati</taxon>
        <taxon>Pseudomonadota</taxon>
        <taxon>Alphaproteobacteria</taxon>
        <taxon>Rhodospirillales</taxon>
        <taxon>Azospirillaceae</taxon>
        <taxon>Azospirillum</taxon>
    </lineage>
</organism>
<evidence type="ECO:0000313" key="3">
    <source>
        <dbReference type="EMBL" id="MBP2291856.1"/>
    </source>
</evidence>
<feature type="compositionally biased region" description="Pro residues" evidence="2">
    <location>
        <begin position="1"/>
        <end position="14"/>
    </location>
</feature>
<keyword evidence="1" id="KW-0175">Coiled coil</keyword>
<feature type="coiled-coil region" evidence="1">
    <location>
        <begin position="55"/>
        <end position="89"/>
    </location>
</feature>
<evidence type="ECO:0000313" key="4">
    <source>
        <dbReference type="Proteomes" id="UP000781958"/>
    </source>
</evidence>
<dbReference type="Proteomes" id="UP000781958">
    <property type="component" value="Unassembled WGS sequence"/>
</dbReference>
<name>A0ABS4SH03_9PROT</name>
<protein>
    <submittedName>
        <fullName evidence="3">Archaellum component FlaC</fullName>
    </submittedName>
</protein>
<accession>A0ABS4SH03</accession>
<comment type="caution">
    <text evidence="3">The sequence shown here is derived from an EMBL/GenBank/DDBJ whole genome shotgun (WGS) entry which is preliminary data.</text>
</comment>
<evidence type="ECO:0000256" key="2">
    <source>
        <dbReference type="SAM" id="MobiDB-lite"/>
    </source>
</evidence>
<keyword evidence="4" id="KW-1185">Reference proteome</keyword>
<gene>
    <name evidence="3" type="ORF">J2851_001605</name>
</gene>
<proteinExistence type="predicted"/>
<sequence>MATPPRFPTKPPGPLGERASAARGRDYATKDSVIEAIDTLGRAIDGRFATVDHRLANLEKGQEALETRLDRVETRLDRVETRLTNLEVGQESIVRVMNENHAELNRKIELILTAITPQPR</sequence>
<dbReference type="SUPFAM" id="SSF57997">
    <property type="entry name" value="Tropomyosin"/>
    <property type="match status" value="1"/>
</dbReference>
<dbReference type="RefSeq" id="WP_209765479.1">
    <property type="nucleotide sequence ID" value="NZ_JAGINP010000004.1"/>
</dbReference>